<gene>
    <name evidence="2" type="ORF">Pme01_01960</name>
</gene>
<proteinExistence type="predicted"/>
<dbReference type="AlphaFoldDB" id="A0A8J3WYW7"/>
<name>A0A8J3WYW7_9ACTN</name>
<dbReference type="EMBL" id="BOON01000002">
    <property type="protein sequence ID" value="GII20599.1"/>
    <property type="molecule type" value="Genomic_DNA"/>
</dbReference>
<evidence type="ECO:0000313" key="3">
    <source>
        <dbReference type="Proteomes" id="UP000599074"/>
    </source>
</evidence>
<evidence type="ECO:0000313" key="2">
    <source>
        <dbReference type="EMBL" id="GII20599.1"/>
    </source>
</evidence>
<comment type="caution">
    <text evidence="2">The sequence shown here is derived from an EMBL/GenBank/DDBJ whole genome shotgun (WGS) entry which is preliminary data.</text>
</comment>
<dbReference type="RefSeq" id="WP_168113118.1">
    <property type="nucleotide sequence ID" value="NZ_BOON01000002.1"/>
</dbReference>
<feature type="transmembrane region" description="Helical" evidence="1">
    <location>
        <begin position="115"/>
        <end position="133"/>
    </location>
</feature>
<evidence type="ECO:0000256" key="1">
    <source>
        <dbReference type="SAM" id="Phobius"/>
    </source>
</evidence>
<organism evidence="2 3">
    <name type="scientific">Planosporangium mesophilum</name>
    <dbReference type="NCBI Taxonomy" id="689768"/>
    <lineage>
        <taxon>Bacteria</taxon>
        <taxon>Bacillati</taxon>
        <taxon>Actinomycetota</taxon>
        <taxon>Actinomycetes</taxon>
        <taxon>Micromonosporales</taxon>
        <taxon>Micromonosporaceae</taxon>
        <taxon>Planosporangium</taxon>
    </lineage>
</organism>
<dbReference type="Proteomes" id="UP000599074">
    <property type="component" value="Unassembled WGS sequence"/>
</dbReference>
<keyword evidence="1" id="KW-1133">Transmembrane helix</keyword>
<reference evidence="2" key="1">
    <citation type="submission" date="2021-01" db="EMBL/GenBank/DDBJ databases">
        <title>Whole genome shotgun sequence of Planosporangium mesophilum NBRC 109066.</title>
        <authorList>
            <person name="Komaki H."/>
            <person name="Tamura T."/>
        </authorList>
    </citation>
    <scope>NUCLEOTIDE SEQUENCE</scope>
    <source>
        <strain evidence="2">NBRC 109066</strain>
    </source>
</reference>
<keyword evidence="3" id="KW-1185">Reference proteome</keyword>
<keyword evidence="1" id="KW-0472">Membrane</keyword>
<feature type="transmembrane region" description="Helical" evidence="1">
    <location>
        <begin position="77"/>
        <end position="95"/>
    </location>
</feature>
<feature type="transmembrane region" description="Helical" evidence="1">
    <location>
        <begin position="24"/>
        <end position="56"/>
    </location>
</feature>
<protein>
    <submittedName>
        <fullName evidence="2">Uncharacterized protein</fullName>
    </submittedName>
</protein>
<keyword evidence="1" id="KW-0812">Transmembrane</keyword>
<accession>A0A8J3WYW7</accession>
<sequence>MDQSSHITAEISGARARPLVLVPVFALISLAGALFPSFSLGAEVLVVAVGGTLFWLGLSDRTPRRSSPDRLSARARWWLVPGLTLGVVEAINFFAGSTLEHPTLSNLADPILEGYLARAAAYFGWLTAYWGLVRR</sequence>